<dbReference type="PANTHER" id="PTHR30154">
    <property type="entry name" value="LEUCINE-RESPONSIVE REGULATORY PROTEIN"/>
    <property type="match status" value="1"/>
</dbReference>
<dbReference type="GO" id="GO:0043200">
    <property type="term" value="P:response to amino acid"/>
    <property type="evidence" value="ECO:0007669"/>
    <property type="project" value="TreeGrafter"/>
</dbReference>
<proteinExistence type="predicted"/>
<dbReference type="STRING" id="580166.AUP43_15285"/>
<dbReference type="InterPro" id="IPR036388">
    <property type="entry name" value="WH-like_DNA-bd_sf"/>
</dbReference>
<dbReference type="PROSITE" id="PS00519">
    <property type="entry name" value="HTH_ASNC_1"/>
    <property type="match status" value="1"/>
</dbReference>
<dbReference type="InterPro" id="IPR019888">
    <property type="entry name" value="Tscrpt_reg_AsnC-like"/>
</dbReference>
<evidence type="ECO:0000256" key="1">
    <source>
        <dbReference type="ARBA" id="ARBA00023015"/>
    </source>
</evidence>
<dbReference type="FunFam" id="1.10.10.10:FF:000186">
    <property type="entry name" value="AsnC family transcriptional regulator"/>
    <property type="match status" value="1"/>
</dbReference>
<evidence type="ECO:0000259" key="4">
    <source>
        <dbReference type="PROSITE" id="PS50956"/>
    </source>
</evidence>
<keyword evidence="6" id="KW-1185">Reference proteome</keyword>
<dbReference type="GO" id="GO:0006355">
    <property type="term" value="P:regulation of DNA-templated transcription"/>
    <property type="evidence" value="ECO:0007669"/>
    <property type="project" value="UniProtKB-ARBA"/>
</dbReference>
<dbReference type="InterPro" id="IPR000485">
    <property type="entry name" value="AsnC-type_HTH_dom"/>
</dbReference>
<dbReference type="InterPro" id="IPR036390">
    <property type="entry name" value="WH_DNA-bd_sf"/>
</dbReference>
<feature type="domain" description="HTH asnC-type" evidence="4">
    <location>
        <begin position="9"/>
        <end position="70"/>
    </location>
</feature>
<dbReference type="InterPro" id="IPR019887">
    <property type="entry name" value="Tscrpt_reg_AsnC/Lrp_C"/>
</dbReference>
<dbReference type="InterPro" id="IPR011991">
    <property type="entry name" value="ArsR-like_HTH"/>
</dbReference>
<accession>A0A154V6M7</accession>
<dbReference type="RefSeq" id="WP_067560374.1">
    <property type="nucleotide sequence ID" value="NZ_LPXN01000180.1"/>
</dbReference>
<dbReference type="OrthoDB" id="9809462at2"/>
<dbReference type="GO" id="GO:0005829">
    <property type="term" value="C:cytosol"/>
    <property type="evidence" value="ECO:0007669"/>
    <property type="project" value="TreeGrafter"/>
</dbReference>
<dbReference type="Gene3D" id="1.10.10.10">
    <property type="entry name" value="Winged helix-like DNA-binding domain superfamily/Winged helix DNA-binding domain"/>
    <property type="match status" value="1"/>
</dbReference>
<dbReference type="EMBL" id="LPXN01000180">
    <property type="protein sequence ID" value="KZC97023.1"/>
    <property type="molecule type" value="Genomic_DNA"/>
</dbReference>
<evidence type="ECO:0000313" key="6">
    <source>
        <dbReference type="Proteomes" id="UP000076400"/>
    </source>
</evidence>
<dbReference type="SUPFAM" id="SSF46785">
    <property type="entry name" value="Winged helix' DNA-binding domain"/>
    <property type="match status" value="1"/>
</dbReference>
<evidence type="ECO:0000256" key="3">
    <source>
        <dbReference type="ARBA" id="ARBA00023163"/>
    </source>
</evidence>
<dbReference type="InterPro" id="IPR019885">
    <property type="entry name" value="Tscrpt_reg_HTH_AsnC-type_CS"/>
</dbReference>
<dbReference type="CDD" id="cd00090">
    <property type="entry name" value="HTH_ARSR"/>
    <property type="match status" value="1"/>
</dbReference>
<name>A0A154V6M7_9PROT</name>
<reference evidence="5 6" key="1">
    <citation type="submission" date="2015-12" db="EMBL/GenBank/DDBJ databases">
        <title>Genome sequence of Oceanibaculum pacificum MCCC 1A02656.</title>
        <authorList>
            <person name="Lu L."/>
            <person name="Lai Q."/>
            <person name="Shao Z."/>
            <person name="Qian P."/>
        </authorList>
    </citation>
    <scope>NUCLEOTIDE SEQUENCE [LARGE SCALE GENOMIC DNA]</scope>
    <source>
        <strain evidence="5 6">MCCC 1A02656</strain>
    </source>
</reference>
<sequence length="159" mass="17427">MAFDSESGLDKVGWQLLRALQEDARLSFSELGRRVGLSSPAIAERVRRMEDLGIVSGYRATIEPTRLGFPMTAYISLKTAGDHYARVSQMARSLSEIIECHHITGEESFLIKVLVSSTAHLEAVIAQLRQFGHTSTSIVLSSPVKSKMVLSGPSVRVEP</sequence>
<dbReference type="SMART" id="SM00344">
    <property type="entry name" value="HTH_ASNC"/>
    <property type="match status" value="1"/>
</dbReference>
<dbReference type="SUPFAM" id="SSF54909">
    <property type="entry name" value="Dimeric alpha+beta barrel"/>
    <property type="match status" value="1"/>
</dbReference>
<dbReference type="Gene3D" id="3.30.70.920">
    <property type="match status" value="1"/>
</dbReference>
<dbReference type="Pfam" id="PF01037">
    <property type="entry name" value="AsnC_trans_reg"/>
    <property type="match status" value="1"/>
</dbReference>
<organism evidence="5 6">
    <name type="scientific">Oceanibaculum pacificum</name>
    <dbReference type="NCBI Taxonomy" id="580166"/>
    <lineage>
        <taxon>Bacteria</taxon>
        <taxon>Pseudomonadati</taxon>
        <taxon>Pseudomonadota</taxon>
        <taxon>Alphaproteobacteria</taxon>
        <taxon>Rhodospirillales</taxon>
        <taxon>Oceanibaculaceae</taxon>
        <taxon>Oceanibaculum</taxon>
    </lineage>
</organism>
<keyword evidence="1" id="KW-0805">Transcription regulation</keyword>
<keyword evidence="3" id="KW-0804">Transcription</keyword>
<keyword evidence="2" id="KW-0238">DNA-binding</keyword>
<protein>
    <submittedName>
        <fullName evidence="5">AsnC family transcriptional regulator</fullName>
    </submittedName>
</protein>
<comment type="caution">
    <text evidence="5">The sequence shown here is derived from an EMBL/GenBank/DDBJ whole genome shotgun (WGS) entry which is preliminary data.</text>
</comment>
<evidence type="ECO:0000256" key="2">
    <source>
        <dbReference type="ARBA" id="ARBA00023125"/>
    </source>
</evidence>
<dbReference type="PANTHER" id="PTHR30154:SF53">
    <property type="entry name" value="HTH-TYPE TRANSCRIPTIONAL REGULATOR LRPC"/>
    <property type="match status" value="1"/>
</dbReference>
<dbReference type="GO" id="GO:0043565">
    <property type="term" value="F:sequence-specific DNA binding"/>
    <property type="evidence" value="ECO:0007669"/>
    <property type="project" value="InterPro"/>
</dbReference>
<gene>
    <name evidence="5" type="ORF">AUP43_15285</name>
</gene>
<dbReference type="Pfam" id="PF13404">
    <property type="entry name" value="HTH_AsnC-type"/>
    <property type="match status" value="1"/>
</dbReference>
<dbReference type="AlphaFoldDB" id="A0A154V6M7"/>
<dbReference type="PROSITE" id="PS50956">
    <property type="entry name" value="HTH_ASNC_2"/>
    <property type="match status" value="1"/>
</dbReference>
<dbReference type="InterPro" id="IPR011008">
    <property type="entry name" value="Dimeric_a/b-barrel"/>
</dbReference>
<evidence type="ECO:0000313" key="5">
    <source>
        <dbReference type="EMBL" id="KZC97023.1"/>
    </source>
</evidence>
<dbReference type="Proteomes" id="UP000076400">
    <property type="component" value="Unassembled WGS sequence"/>
</dbReference>
<dbReference type="PRINTS" id="PR00033">
    <property type="entry name" value="HTHASNC"/>
</dbReference>